<protein>
    <submittedName>
        <fullName evidence="1">Uncharacterized protein</fullName>
    </submittedName>
</protein>
<dbReference type="EMBL" id="CM042883">
    <property type="protein sequence ID" value="KAI4377251.1"/>
    <property type="molecule type" value="Genomic_DNA"/>
</dbReference>
<dbReference type="Proteomes" id="UP001057402">
    <property type="component" value="Chromosome 4"/>
</dbReference>
<proteinExistence type="predicted"/>
<sequence>MDSTSSPDHPTRIAARTSVIDSLKGCGLSGVRIDKEELHRKLAMPKYLRIALRDAISSKDSSTNSRTGVGFSPEENQDALPPEAPLVVFINSKSGGRHGPELKLRMQQIIAEEQVFDLKDVKPNDFVEFGLGCLEKLAALGDQCAKETRAKLKVMVAGGDGTVGWVLGSLGELNKQGRMPVPPVGVIPLGTGNDLSRSFGWGGSFPFAWKSAVKRSLDKATTGQLCRLDSWHVLMSMPFDETIELPYSLKAAKDCALDEGLKVEGVLPENQSYHGGVFYNYFSIGMDAQVAYGFHHLRNEKPYLAQGPIANKLIYSSYSCSQGWFFTPCLGDPSLRGLKNILRLHVKKANCSEWEVIPVPSSVRAIVALNLHNYGSGRNPWGHLKPEYLEKRGFHEAQMDDGLLEIFGLKQGWHASFVMVELIKAKHIAQAAAIRLEIRGGEWKNAYMQMDGEPWKQPLSQDYSTFVEIKKVPFQSYMIRGD</sequence>
<organism evidence="1 2">
    <name type="scientific">Melastoma candidum</name>
    <dbReference type="NCBI Taxonomy" id="119954"/>
    <lineage>
        <taxon>Eukaryota</taxon>
        <taxon>Viridiplantae</taxon>
        <taxon>Streptophyta</taxon>
        <taxon>Embryophyta</taxon>
        <taxon>Tracheophyta</taxon>
        <taxon>Spermatophyta</taxon>
        <taxon>Magnoliopsida</taxon>
        <taxon>eudicotyledons</taxon>
        <taxon>Gunneridae</taxon>
        <taxon>Pentapetalae</taxon>
        <taxon>rosids</taxon>
        <taxon>malvids</taxon>
        <taxon>Myrtales</taxon>
        <taxon>Melastomataceae</taxon>
        <taxon>Melastomatoideae</taxon>
        <taxon>Melastomateae</taxon>
        <taxon>Melastoma</taxon>
    </lineage>
</organism>
<gene>
    <name evidence="1" type="ORF">MLD38_014912</name>
</gene>
<accession>A0ACB9RDM2</accession>
<keyword evidence="2" id="KW-1185">Reference proteome</keyword>
<evidence type="ECO:0000313" key="1">
    <source>
        <dbReference type="EMBL" id="KAI4377251.1"/>
    </source>
</evidence>
<comment type="caution">
    <text evidence="1">The sequence shown here is derived from an EMBL/GenBank/DDBJ whole genome shotgun (WGS) entry which is preliminary data.</text>
</comment>
<evidence type="ECO:0000313" key="2">
    <source>
        <dbReference type="Proteomes" id="UP001057402"/>
    </source>
</evidence>
<reference evidence="2" key="1">
    <citation type="journal article" date="2023" name="Front. Plant Sci.">
        <title>Chromosomal-level genome assembly of Melastoma candidum provides insights into trichome evolution.</title>
        <authorList>
            <person name="Zhong Y."/>
            <person name="Wu W."/>
            <person name="Sun C."/>
            <person name="Zou P."/>
            <person name="Liu Y."/>
            <person name="Dai S."/>
            <person name="Zhou R."/>
        </authorList>
    </citation>
    <scope>NUCLEOTIDE SEQUENCE [LARGE SCALE GENOMIC DNA]</scope>
</reference>
<name>A0ACB9RDM2_9MYRT</name>